<dbReference type="EMBL" id="LAZR01036993">
    <property type="protein sequence ID" value="KKL23391.1"/>
    <property type="molecule type" value="Genomic_DNA"/>
</dbReference>
<reference evidence="1" key="1">
    <citation type="journal article" date="2015" name="Nature">
        <title>Complex archaea that bridge the gap between prokaryotes and eukaryotes.</title>
        <authorList>
            <person name="Spang A."/>
            <person name="Saw J.H."/>
            <person name="Jorgensen S.L."/>
            <person name="Zaremba-Niedzwiedzka K."/>
            <person name="Martijn J."/>
            <person name="Lind A.E."/>
            <person name="van Eijk R."/>
            <person name="Schleper C."/>
            <person name="Guy L."/>
            <person name="Ettema T.J."/>
        </authorList>
    </citation>
    <scope>NUCLEOTIDE SEQUENCE</scope>
</reference>
<accession>A0A0F9E0F8</accession>
<sequence>MKRRGFFGALTGLGALLVLPWRKRSLPAIMAEMKRVRRGVIGLSNYRTARNGVKDLTPAWVIPARLYDEYYAALDPTHRFQDKRVWDRGFRNILCHAEPYIRESAFPRRAWEASRDWWYAKGQEGTTEMTVAEMQHLFNGVYDG</sequence>
<name>A0A0F9E0F8_9ZZZZ</name>
<organism evidence="1">
    <name type="scientific">marine sediment metagenome</name>
    <dbReference type="NCBI Taxonomy" id="412755"/>
    <lineage>
        <taxon>unclassified sequences</taxon>
        <taxon>metagenomes</taxon>
        <taxon>ecological metagenomes</taxon>
    </lineage>
</organism>
<protein>
    <submittedName>
        <fullName evidence="1">Uncharacterized protein</fullName>
    </submittedName>
</protein>
<gene>
    <name evidence="1" type="ORF">LCGC14_2425830</name>
</gene>
<dbReference type="AlphaFoldDB" id="A0A0F9E0F8"/>
<proteinExistence type="predicted"/>
<evidence type="ECO:0000313" key="1">
    <source>
        <dbReference type="EMBL" id="KKL23391.1"/>
    </source>
</evidence>
<comment type="caution">
    <text evidence="1">The sequence shown here is derived from an EMBL/GenBank/DDBJ whole genome shotgun (WGS) entry which is preliminary data.</text>
</comment>